<name>A0ABS1MYI5_9ACTN</name>
<dbReference type="EMBL" id="JAERRI010000015">
    <property type="protein sequence ID" value="MBL1092771.1"/>
    <property type="molecule type" value="Genomic_DNA"/>
</dbReference>
<protein>
    <submittedName>
        <fullName evidence="1">Uncharacterized protein</fullName>
    </submittedName>
</protein>
<organism evidence="1 2">
    <name type="scientific">Streptomyces siderophoricus</name>
    <dbReference type="NCBI Taxonomy" id="2802281"/>
    <lineage>
        <taxon>Bacteria</taxon>
        <taxon>Bacillati</taxon>
        <taxon>Actinomycetota</taxon>
        <taxon>Actinomycetes</taxon>
        <taxon>Kitasatosporales</taxon>
        <taxon>Streptomycetaceae</taxon>
        <taxon>Streptomyces</taxon>
    </lineage>
</organism>
<proteinExistence type="predicted"/>
<evidence type="ECO:0000313" key="2">
    <source>
        <dbReference type="Proteomes" id="UP000629371"/>
    </source>
</evidence>
<gene>
    <name evidence="1" type="ORF">JK360_25925</name>
</gene>
<comment type="caution">
    <text evidence="1">The sequence shown here is derived from an EMBL/GenBank/DDBJ whole genome shotgun (WGS) entry which is preliminary data.</text>
</comment>
<dbReference type="Proteomes" id="UP000629371">
    <property type="component" value="Unassembled WGS sequence"/>
</dbReference>
<keyword evidence="2" id="KW-1185">Reference proteome</keyword>
<dbReference type="RefSeq" id="WP_201808198.1">
    <property type="nucleotide sequence ID" value="NZ_JAERRI010000015.1"/>
</dbReference>
<evidence type="ECO:0000313" key="1">
    <source>
        <dbReference type="EMBL" id="MBL1092771.1"/>
    </source>
</evidence>
<accession>A0ABS1MYI5</accession>
<reference evidence="1 2" key="1">
    <citation type="submission" date="2021-01" db="EMBL/GenBank/DDBJ databases">
        <title>WGS of actinomycetes isolated from Thailand.</title>
        <authorList>
            <person name="Thawai C."/>
        </authorList>
    </citation>
    <scope>NUCLEOTIDE SEQUENCE [LARGE SCALE GENOMIC DNA]</scope>
    <source>
        <strain evidence="1 2">CH9-7</strain>
    </source>
</reference>
<sequence>MTRKAIKHGAKGVMHGLGFTGDPVSAAAQPINCPEIDEIAQTAETAEAAEIAGKIDEA</sequence>